<sequence>MSKKYEVALGAEKNGSRCTIHDMLKFGESLFVESGVYFGHGTVSAWDEAVCLLVFALGLESEADESVLDENLTDIQQKEIKTLFNRRIQERIPAPYLTGQAWFCGLPFIVDERVIIPRSPIAQLIMTYFEPWLVESPQRILDLCAGGGCIGISCAYGFDEADVVLSDISEDALAVADLNIGKHGLGQRVSSVHSDLFSALLGQTFDLIVSNPPYVDAEDLASMPDEFHHEPELALASGADGLDFTRRLLREASDYLSSEGILVVEVGNSSVALQDAFPLVPFLWFEFAEGDGGVFMLTRSQLDEHRELFQ</sequence>
<evidence type="ECO:0000256" key="3">
    <source>
        <dbReference type="ARBA" id="ARBA00022691"/>
    </source>
</evidence>
<dbReference type="FunFam" id="3.40.50.150:FF:000042">
    <property type="entry name" value="50S ribosomal protein L3 glutamine methyltransferase"/>
    <property type="match status" value="1"/>
</dbReference>
<proteinExistence type="predicted"/>
<keyword evidence="5" id="KW-0689">Ribosomal protein</keyword>
<dbReference type="GO" id="GO:0036009">
    <property type="term" value="F:protein-glutamine N-methyltransferase activity"/>
    <property type="evidence" value="ECO:0007669"/>
    <property type="project" value="InterPro"/>
</dbReference>
<dbReference type="InterPro" id="IPR017127">
    <property type="entry name" value="Ribosome_uL3_MTase"/>
</dbReference>
<evidence type="ECO:0000256" key="1">
    <source>
        <dbReference type="ARBA" id="ARBA00022603"/>
    </source>
</evidence>
<dbReference type="Proteomes" id="UP000315889">
    <property type="component" value="Unassembled WGS sequence"/>
</dbReference>
<evidence type="ECO:0000256" key="2">
    <source>
        <dbReference type="ARBA" id="ARBA00022679"/>
    </source>
</evidence>
<dbReference type="Pfam" id="PF05175">
    <property type="entry name" value="MTS"/>
    <property type="match status" value="1"/>
</dbReference>
<reference evidence="5 6" key="1">
    <citation type="submission" date="2019-02" db="EMBL/GenBank/DDBJ databases">
        <title>Prokaryotic population dynamics and viral predation in marine succession experiment using metagenomics: the confinement effect.</title>
        <authorList>
            <person name="Haro-Moreno J.M."/>
            <person name="Rodriguez-Valera F."/>
            <person name="Lopez-Perez M."/>
        </authorList>
    </citation>
    <scope>NUCLEOTIDE SEQUENCE [LARGE SCALE GENOMIC DNA]</scope>
    <source>
        <strain evidence="5">MED-G170</strain>
    </source>
</reference>
<name>A0A520MG86_9GAMM</name>
<feature type="domain" description="Methyltransferase small" evidence="4">
    <location>
        <begin position="136"/>
        <end position="219"/>
    </location>
</feature>
<evidence type="ECO:0000313" key="6">
    <source>
        <dbReference type="Proteomes" id="UP000315889"/>
    </source>
</evidence>
<dbReference type="NCBIfam" id="TIGR03533">
    <property type="entry name" value="L3_gln_methyl"/>
    <property type="match status" value="1"/>
</dbReference>
<comment type="caution">
    <text evidence="5">The sequence shown here is derived from an EMBL/GenBank/DDBJ whole genome shotgun (WGS) entry which is preliminary data.</text>
</comment>
<dbReference type="GO" id="GO:0005829">
    <property type="term" value="C:cytosol"/>
    <property type="evidence" value="ECO:0007669"/>
    <property type="project" value="TreeGrafter"/>
</dbReference>
<keyword evidence="5" id="KW-0687">Ribonucleoprotein</keyword>
<evidence type="ECO:0000259" key="4">
    <source>
        <dbReference type="Pfam" id="PF05175"/>
    </source>
</evidence>
<dbReference type="SUPFAM" id="SSF53335">
    <property type="entry name" value="S-adenosyl-L-methionine-dependent methyltransferases"/>
    <property type="match status" value="1"/>
</dbReference>
<dbReference type="AlphaFoldDB" id="A0A520MG86"/>
<protein>
    <submittedName>
        <fullName evidence="5">50S ribosomal protein L3 N(5)-glutamine methyltransferase</fullName>
    </submittedName>
</protein>
<accession>A0A520MG86</accession>
<keyword evidence="1 5" id="KW-0489">Methyltransferase</keyword>
<dbReference type="InterPro" id="IPR004556">
    <property type="entry name" value="HemK-like"/>
</dbReference>
<dbReference type="PROSITE" id="PS00092">
    <property type="entry name" value="N6_MTASE"/>
    <property type="match status" value="1"/>
</dbReference>
<dbReference type="PIRSF" id="PIRSF037167">
    <property type="entry name" value="Mtase_YfcB_prd"/>
    <property type="match status" value="1"/>
</dbReference>
<dbReference type="GO" id="GO:0032259">
    <property type="term" value="P:methylation"/>
    <property type="evidence" value="ECO:0007669"/>
    <property type="project" value="UniProtKB-KW"/>
</dbReference>
<dbReference type="PANTHER" id="PTHR47806:SF1">
    <property type="entry name" value="RIBOSOMAL PROTEIN UL3 GLUTAMINE METHYLTRANSFERASE"/>
    <property type="match status" value="1"/>
</dbReference>
<dbReference type="GO" id="GO:0005840">
    <property type="term" value="C:ribosome"/>
    <property type="evidence" value="ECO:0007669"/>
    <property type="project" value="UniProtKB-KW"/>
</dbReference>
<dbReference type="EMBL" id="SHBP01000005">
    <property type="protein sequence ID" value="RZO20242.1"/>
    <property type="molecule type" value="Genomic_DNA"/>
</dbReference>
<keyword evidence="3" id="KW-0949">S-adenosyl-L-methionine</keyword>
<organism evidence="5 6">
    <name type="scientific">SAR92 clade bacterium</name>
    <dbReference type="NCBI Taxonomy" id="2315479"/>
    <lineage>
        <taxon>Bacteria</taxon>
        <taxon>Pseudomonadati</taxon>
        <taxon>Pseudomonadota</taxon>
        <taxon>Gammaproteobacteria</taxon>
        <taxon>Cellvibrionales</taxon>
        <taxon>Porticoccaceae</taxon>
        <taxon>SAR92 clade</taxon>
    </lineage>
</organism>
<dbReference type="InterPro" id="IPR002052">
    <property type="entry name" value="DNA_methylase_N6_adenine_CS"/>
</dbReference>
<dbReference type="CDD" id="cd02440">
    <property type="entry name" value="AdoMet_MTases"/>
    <property type="match status" value="1"/>
</dbReference>
<keyword evidence="2 5" id="KW-0808">Transferase</keyword>
<dbReference type="InterPro" id="IPR029063">
    <property type="entry name" value="SAM-dependent_MTases_sf"/>
</dbReference>
<dbReference type="NCBIfam" id="TIGR00536">
    <property type="entry name" value="hemK_fam"/>
    <property type="match status" value="1"/>
</dbReference>
<evidence type="ECO:0000313" key="5">
    <source>
        <dbReference type="EMBL" id="RZO20242.1"/>
    </source>
</evidence>
<dbReference type="InterPro" id="IPR007848">
    <property type="entry name" value="Small_mtfrase_dom"/>
</dbReference>
<gene>
    <name evidence="5" type="ORF">EVB03_04815</name>
</gene>
<dbReference type="PANTHER" id="PTHR47806">
    <property type="entry name" value="50S RIBOSOMAL PROTEIN L3 GLUTAMINE METHYLTRANSFERASE"/>
    <property type="match status" value="1"/>
</dbReference>
<dbReference type="Gene3D" id="1.10.8.10">
    <property type="entry name" value="DNA helicase RuvA subunit, C-terminal domain"/>
    <property type="match status" value="1"/>
</dbReference>
<dbReference type="Gene3D" id="3.40.50.150">
    <property type="entry name" value="Vaccinia Virus protein VP39"/>
    <property type="match status" value="1"/>
</dbReference>
<dbReference type="GO" id="GO:0003676">
    <property type="term" value="F:nucleic acid binding"/>
    <property type="evidence" value="ECO:0007669"/>
    <property type="project" value="InterPro"/>
</dbReference>